<dbReference type="SMART" id="SM00228">
    <property type="entry name" value="PDZ"/>
    <property type="match status" value="2"/>
</dbReference>
<gene>
    <name evidence="5" type="ORF">FRX97_05085</name>
</gene>
<evidence type="ECO:0000256" key="1">
    <source>
        <dbReference type="ARBA" id="ARBA00022670"/>
    </source>
</evidence>
<dbReference type="PRINTS" id="PR00834">
    <property type="entry name" value="PROTEASES2C"/>
</dbReference>
<name>A0A5C6VA89_9FLAO</name>
<dbReference type="AlphaFoldDB" id="A0A5C6VA89"/>
<comment type="caution">
    <text evidence="5">The sequence shown here is derived from an EMBL/GenBank/DDBJ whole genome shotgun (WGS) entry which is preliminary data.</text>
</comment>
<dbReference type="Pfam" id="PF13365">
    <property type="entry name" value="Trypsin_2"/>
    <property type="match status" value="1"/>
</dbReference>
<dbReference type="Proteomes" id="UP000321168">
    <property type="component" value="Unassembled WGS sequence"/>
</dbReference>
<evidence type="ECO:0000313" key="5">
    <source>
        <dbReference type="EMBL" id="TXC81381.1"/>
    </source>
</evidence>
<sequence length="482" mass="52337">MKKGIYNIFFGLVGGFIGFGIMYLVFTQEAKQELNPAQTKPAQFVNMPIIPTNEGEQINFEFAAEKAVNAVVHVWTERIGQRRQDPWSYFFGYPSQPRVAMSSGSGVIVSSDGFIVTNNHVIDGANNIRVNLNNGESKEAKLIGKDPSTDLALLKIEGENYPYLPYGNSDQIKVGQWVLAVGNPFNLSSTVTAGIISAKARNINLLEQDATRQFPLESFIQTDAAVNPGNSGGALVGVNGELLGINTAIASNTGSYAGYAFAVPVNLVKKVVSDLYEFGAVQRAFIGVSIRDIDAKLVEDLDLDNYEGVYVAGLADNGAAEEGGIKPNDIILAVNEVKVKNVTELQEQIGKYRPGDKVDIELLRNDKKLKRKITLRNINGSTELNAAPVKSEVSSVMGAQLRSASPDELNKLRLPFGVIVEGIDGSLLRRSGIKEGFVITKIDREPVKTPEEVKLLLEKKKSGVLIEGFYPNGTKAYYGFGI</sequence>
<dbReference type="InterPro" id="IPR009003">
    <property type="entry name" value="Peptidase_S1_PA"/>
</dbReference>
<dbReference type="EMBL" id="VORB01000004">
    <property type="protein sequence ID" value="TXC81381.1"/>
    <property type="molecule type" value="Genomic_DNA"/>
</dbReference>
<dbReference type="Gene3D" id="2.40.10.120">
    <property type="match status" value="1"/>
</dbReference>
<dbReference type="Pfam" id="PF13180">
    <property type="entry name" value="PDZ_2"/>
    <property type="match status" value="1"/>
</dbReference>
<evidence type="ECO:0000259" key="4">
    <source>
        <dbReference type="PROSITE" id="PS50106"/>
    </source>
</evidence>
<keyword evidence="3" id="KW-0812">Transmembrane</keyword>
<dbReference type="GO" id="GO:0006508">
    <property type="term" value="P:proteolysis"/>
    <property type="evidence" value="ECO:0007669"/>
    <property type="project" value="UniProtKB-KW"/>
</dbReference>
<dbReference type="RefSeq" id="WP_147014077.1">
    <property type="nucleotide sequence ID" value="NZ_VORB01000004.1"/>
</dbReference>
<keyword evidence="6" id="KW-1185">Reference proteome</keyword>
<dbReference type="PANTHER" id="PTHR43343">
    <property type="entry name" value="PEPTIDASE S12"/>
    <property type="match status" value="1"/>
</dbReference>
<evidence type="ECO:0000256" key="3">
    <source>
        <dbReference type="SAM" id="Phobius"/>
    </source>
</evidence>
<protein>
    <submittedName>
        <fullName evidence="5">PDZ domain-containing protein</fullName>
    </submittedName>
</protein>
<reference evidence="5 6" key="1">
    <citation type="submission" date="2019-08" db="EMBL/GenBank/DDBJ databases">
        <title>Genome of Luteibaculum oceani JCM 18817.</title>
        <authorList>
            <person name="Bowman J.P."/>
        </authorList>
    </citation>
    <scope>NUCLEOTIDE SEQUENCE [LARGE SCALE GENOMIC DNA]</scope>
    <source>
        <strain evidence="5 6">JCM 18817</strain>
    </source>
</reference>
<dbReference type="InterPro" id="IPR051201">
    <property type="entry name" value="Chloro_Bact_Ser_Proteases"/>
</dbReference>
<keyword evidence="3" id="KW-0472">Membrane</keyword>
<dbReference type="PANTHER" id="PTHR43343:SF3">
    <property type="entry name" value="PROTEASE DO-LIKE 8, CHLOROPLASTIC"/>
    <property type="match status" value="1"/>
</dbReference>
<feature type="transmembrane region" description="Helical" evidence="3">
    <location>
        <begin position="7"/>
        <end position="26"/>
    </location>
</feature>
<proteinExistence type="predicted"/>
<dbReference type="Gene3D" id="2.30.42.10">
    <property type="match status" value="2"/>
</dbReference>
<accession>A0A5C6VA89</accession>
<dbReference type="SUPFAM" id="SSF50156">
    <property type="entry name" value="PDZ domain-like"/>
    <property type="match status" value="2"/>
</dbReference>
<organism evidence="5 6">
    <name type="scientific">Luteibaculum oceani</name>
    <dbReference type="NCBI Taxonomy" id="1294296"/>
    <lineage>
        <taxon>Bacteria</taxon>
        <taxon>Pseudomonadati</taxon>
        <taxon>Bacteroidota</taxon>
        <taxon>Flavobacteriia</taxon>
        <taxon>Flavobacteriales</taxon>
        <taxon>Luteibaculaceae</taxon>
        <taxon>Luteibaculum</taxon>
    </lineage>
</organism>
<keyword evidence="1" id="KW-0645">Protease</keyword>
<dbReference type="InterPro" id="IPR001478">
    <property type="entry name" value="PDZ"/>
</dbReference>
<dbReference type="SUPFAM" id="SSF50494">
    <property type="entry name" value="Trypsin-like serine proteases"/>
    <property type="match status" value="1"/>
</dbReference>
<dbReference type="InterPro" id="IPR001940">
    <property type="entry name" value="Peptidase_S1C"/>
</dbReference>
<evidence type="ECO:0000256" key="2">
    <source>
        <dbReference type="ARBA" id="ARBA00022801"/>
    </source>
</evidence>
<keyword evidence="3" id="KW-1133">Transmembrane helix</keyword>
<dbReference type="InterPro" id="IPR036034">
    <property type="entry name" value="PDZ_sf"/>
</dbReference>
<keyword evidence="2" id="KW-0378">Hydrolase</keyword>
<evidence type="ECO:0000313" key="6">
    <source>
        <dbReference type="Proteomes" id="UP000321168"/>
    </source>
</evidence>
<dbReference type="OrthoDB" id="9758917at2"/>
<dbReference type="PROSITE" id="PS50106">
    <property type="entry name" value="PDZ"/>
    <property type="match status" value="1"/>
</dbReference>
<dbReference type="GO" id="GO:0004252">
    <property type="term" value="F:serine-type endopeptidase activity"/>
    <property type="evidence" value="ECO:0007669"/>
    <property type="project" value="InterPro"/>
</dbReference>
<feature type="domain" description="PDZ" evidence="4">
    <location>
        <begin position="264"/>
        <end position="366"/>
    </location>
</feature>